<proteinExistence type="predicted"/>
<name>M6W5A4_LEPBO</name>
<dbReference type="STRING" id="1192866.LEP1GSC133_3140"/>
<dbReference type="AlphaFoldDB" id="M6W5A4"/>
<evidence type="ECO:0000313" key="2">
    <source>
        <dbReference type="EMBL" id="EMO60399.1"/>
    </source>
</evidence>
<comment type="caution">
    <text evidence="2">The sequence shown here is derived from an EMBL/GenBank/DDBJ whole genome shotgun (WGS) entry which is preliminary data.</text>
</comment>
<organism evidence="2 3">
    <name type="scientific">Leptospira borgpetersenii serovar Pomona str. 200901868</name>
    <dbReference type="NCBI Taxonomy" id="1192866"/>
    <lineage>
        <taxon>Bacteria</taxon>
        <taxon>Pseudomonadati</taxon>
        <taxon>Spirochaetota</taxon>
        <taxon>Spirochaetia</taxon>
        <taxon>Leptospirales</taxon>
        <taxon>Leptospiraceae</taxon>
        <taxon>Leptospira</taxon>
    </lineage>
</organism>
<feature type="transmembrane region" description="Helical" evidence="1">
    <location>
        <begin position="24"/>
        <end position="46"/>
    </location>
</feature>
<dbReference type="EMBL" id="AKWF02000137">
    <property type="protein sequence ID" value="EMO60399.1"/>
    <property type="molecule type" value="Genomic_DNA"/>
</dbReference>
<evidence type="ECO:0000313" key="3">
    <source>
        <dbReference type="Proteomes" id="UP000012159"/>
    </source>
</evidence>
<sequence length="93" mass="11066">MLVLLVVAGTVLFAEKFVHSDFKILLFSFYVLFAMFGTFYMSYSIAKSVAEPLDRIEKNRRDQCRRLRIRIDSVGHSRTRRPRFFHQLNVYKT</sequence>
<dbReference type="Proteomes" id="UP000012159">
    <property type="component" value="Unassembled WGS sequence"/>
</dbReference>
<keyword evidence="1" id="KW-0812">Transmembrane</keyword>
<evidence type="ECO:0000256" key="1">
    <source>
        <dbReference type="SAM" id="Phobius"/>
    </source>
</evidence>
<gene>
    <name evidence="2" type="ORF">LEP1GSC133_3140</name>
</gene>
<keyword evidence="1" id="KW-0472">Membrane</keyword>
<reference evidence="2 3" key="1">
    <citation type="submission" date="2013-01" db="EMBL/GenBank/DDBJ databases">
        <authorList>
            <person name="Harkins D.M."/>
            <person name="Durkin A.S."/>
            <person name="Brinkac L.M."/>
            <person name="Haft D.H."/>
            <person name="Selengut J.D."/>
            <person name="Sanka R."/>
            <person name="DePew J."/>
            <person name="Purushe J."/>
            <person name="Picardeau M."/>
            <person name="Werts C."/>
            <person name="Goarant C."/>
            <person name="Vinetz J.M."/>
            <person name="Sutton G.G."/>
            <person name="Nierman W.C."/>
            <person name="Fouts D.E."/>
        </authorList>
    </citation>
    <scope>NUCLEOTIDE SEQUENCE [LARGE SCALE GENOMIC DNA]</scope>
    <source>
        <strain evidence="2 3">200901868</strain>
    </source>
</reference>
<keyword evidence="1" id="KW-1133">Transmembrane helix</keyword>
<accession>M6W5A4</accession>
<protein>
    <submittedName>
        <fullName evidence="2">Uncharacterized protein</fullName>
    </submittedName>
</protein>